<reference evidence="2" key="1">
    <citation type="journal article" date="2002" name="Nature">
        <title>The genome sequence and structure of rice chromosome 1.</title>
        <authorList>
            <person name="Sasaki T."/>
            <person name="Matsumoto T."/>
            <person name="Yamamoto K."/>
            <person name="Sakata K."/>
            <person name="Baba T."/>
            <person name="Katayose Y."/>
            <person name="Wu J."/>
            <person name="Niimura Y."/>
            <person name="Cheng Z."/>
            <person name="Nagamura Y."/>
            <person name="Antonio B.A."/>
            <person name="Kanamori H."/>
            <person name="Hosokawa S."/>
            <person name="Masukawa M."/>
            <person name="Arikawa K."/>
            <person name="Chiden Y."/>
            <person name="Hayashi M."/>
            <person name="Okamoto M."/>
            <person name="Ando T."/>
            <person name="Aoki H."/>
            <person name="Arita K."/>
            <person name="Hamada M."/>
            <person name="Harada C."/>
            <person name="Hijishita S."/>
            <person name="Honda M."/>
            <person name="Ichikawa Y."/>
            <person name="Idonuma A."/>
            <person name="Iijima M."/>
            <person name="Ikeda M."/>
            <person name="Ikeno M."/>
            <person name="Itoh S."/>
            <person name="Itoh T."/>
            <person name="Itoh Y."/>
            <person name="Itoh Y."/>
            <person name="Iwabuchi A."/>
            <person name="Kamiya K."/>
            <person name="Karasawa W."/>
            <person name="Katagiri S."/>
            <person name="Kikuta A."/>
            <person name="Kobayashi N."/>
            <person name="Kono I."/>
            <person name="Machita K."/>
            <person name="Maehara T."/>
            <person name="Mizuno H."/>
            <person name="Mizubayashi T."/>
            <person name="Mukai Y."/>
            <person name="Nagasaki H."/>
            <person name="Nakashima M."/>
            <person name="Nakama Y."/>
            <person name="Nakamichi Y."/>
            <person name="Nakamura M."/>
            <person name="Namiki N."/>
            <person name="Negishi M."/>
            <person name="Ohta I."/>
            <person name="Ono N."/>
            <person name="Saji S."/>
            <person name="Sakai K."/>
            <person name="Shibata M."/>
            <person name="Shimokawa T."/>
            <person name="Shomura A."/>
            <person name="Song J."/>
            <person name="Takazaki Y."/>
            <person name="Terasawa K."/>
            <person name="Tsuji K."/>
            <person name="Waki K."/>
            <person name="Yamagata H."/>
            <person name="Yamane H."/>
            <person name="Yoshiki S."/>
            <person name="Yoshihara R."/>
            <person name="Yukawa K."/>
            <person name="Zhong H."/>
            <person name="Iwama H."/>
            <person name="Endo T."/>
            <person name="Ito H."/>
            <person name="Hahn J.H."/>
            <person name="Kim H.I."/>
            <person name="Eun M.Y."/>
            <person name="Yano M."/>
            <person name="Jiang J."/>
            <person name="Gojobori T."/>
        </authorList>
    </citation>
    <scope>NUCLEOTIDE SEQUENCE</scope>
</reference>
<evidence type="ECO:0000256" key="1">
    <source>
        <dbReference type="SAM" id="MobiDB-lite"/>
    </source>
</evidence>
<gene>
    <name evidence="2" type="ORF">B1096D03.55</name>
</gene>
<organism evidence="2">
    <name type="scientific">Oryza sativa subsp. japonica</name>
    <name type="common">Rice</name>
    <dbReference type="NCBI Taxonomy" id="39947"/>
    <lineage>
        <taxon>Eukaryota</taxon>
        <taxon>Viridiplantae</taxon>
        <taxon>Streptophyta</taxon>
        <taxon>Embryophyta</taxon>
        <taxon>Tracheophyta</taxon>
        <taxon>Spermatophyta</taxon>
        <taxon>Magnoliopsida</taxon>
        <taxon>Liliopsida</taxon>
        <taxon>Poales</taxon>
        <taxon>Poaceae</taxon>
        <taxon>BOP clade</taxon>
        <taxon>Oryzoideae</taxon>
        <taxon>Oryzeae</taxon>
        <taxon>Oryzinae</taxon>
        <taxon>Oryza</taxon>
        <taxon>Oryza sativa</taxon>
    </lineage>
</organism>
<accession>Q5VP14</accession>
<evidence type="ECO:0000313" key="2">
    <source>
        <dbReference type="EMBL" id="BAD68495.1"/>
    </source>
</evidence>
<proteinExistence type="predicted"/>
<feature type="compositionally biased region" description="Low complexity" evidence="1">
    <location>
        <begin position="113"/>
        <end position="125"/>
    </location>
</feature>
<dbReference type="EMBL" id="AP003536">
    <property type="protein sequence ID" value="BAD68495.1"/>
    <property type="molecule type" value="Genomic_DNA"/>
</dbReference>
<feature type="region of interest" description="Disordered" evidence="1">
    <location>
        <begin position="86"/>
        <end position="131"/>
    </location>
</feature>
<dbReference type="AlphaFoldDB" id="Q5VP14"/>
<dbReference type="Proteomes" id="UP000817658">
    <property type="component" value="Chromosome 1"/>
</dbReference>
<name>Q5VP14_ORYSJ</name>
<protein>
    <submittedName>
        <fullName evidence="2">Uncharacterized protein</fullName>
    </submittedName>
</protein>
<sequence>MESLAEEMTMASGCPHDEEDLIQYIVTQLGEGYNEVVSAMHHGNLLLPITASYPSPSDVTAAPSKPRHQSLIGRAQGCQIRAERAPTLPPAHPYSGLPSDDMHGLSGDAVDDTTTTTSSSARCSSRPPPTVSGLLLPDLAVEERARRRQPFIHRHPQFCLFSGKEAIKLTGDAHKLPMPVSISDMMLHAFHAYNQQINDP</sequence>